<dbReference type="Proteomes" id="UP001589628">
    <property type="component" value="Unassembled WGS sequence"/>
</dbReference>
<dbReference type="InterPro" id="IPR026265">
    <property type="entry name" value="LptC"/>
</dbReference>
<sequence length="188" mass="21386">MSLKNRLILGLAMLLAAMALLRFELRSPDQPILSLQTLDGETADAYLLSVHSQRFDTEGKLSSELHSPRIDHFAGQALSLLQTPRFLSYGEQNLWQATSLHGRYRDDGSWLELIDEVDIQRLDNTSTPPRLRTPWLAIEPPNKLAHSDREVTLTDANGITEAIGMRLNWQSEQLELLSQVRARYETKH</sequence>
<dbReference type="Gene3D" id="2.60.450.10">
    <property type="entry name" value="Lipopolysaccharide (LPS) transport protein A like domain"/>
    <property type="match status" value="1"/>
</dbReference>
<comment type="similarity">
    <text evidence="6">Belongs to the LptC family.</text>
</comment>
<dbReference type="PANTHER" id="PTHR37481:SF1">
    <property type="entry name" value="LIPOPOLYSACCHARIDE EXPORT SYSTEM PROTEIN LPTC"/>
    <property type="match status" value="1"/>
</dbReference>
<evidence type="ECO:0000256" key="5">
    <source>
        <dbReference type="ARBA" id="ARBA00023136"/>
    </source>
</evidence>
<dbReference type="Pfam" id="PF06835">
    <property type="entry name" value="LptC"/>
    <property type="match status" value="1"/>
</dbReference>
<evidence type="ECO:0000256" key="6">
    <source>
        <dbReference type="HAMAP-Rule" id="MF_01915"/>
    </source>
</evidence>
<comment type="subunit">
    <text evidence="6">Component of the lipopolysaccharide transport and assembly complex. Interacts with LptA and the LptBFG transporter complex.</text>
</comment>
<keyword evidence="5 6" id="KW-0472">Membrane</keyword>
<dbReference type="PANTHER" id="PTHR37481">
    <property type="entry name" value="LIPOPOLYSACCHARIDE EXPORT SYSTEM PROTEIN LPTC"/>
    <property type="match status" value="1"/>
</dbReference>
<evidence type="ECO:0000256" key="4">
    <source>
        <dbReference type="ARBA" id="ARBA00022989"/>
    </source>
</evidence>
<evidence type="ECO:0000256" key="1">
    <source>
        <dbReference type="ARBA" id="ARBA00022475"/>
    </source>
</evidence>
<dbReference type="InterPro" id="IPR010664">
    <property type="entry name" value="LipoPS_assembly_LptC-rel"/>
</dbReference>
<organism evidence="7 8">
    <name type="scientific">Balneatrix alpica</name>
    <dbReference type="NCBI Taxonomy" id="75684"/>
    <lineage>
        <taxon>Bacteria</taxon>
        <taxon>Pseudomonadati</taxon>
        <taxon>Pseudomonadota</taxon>
        <taxon>Gammaproteobacteria</taxon>
        <taxon>Oceanospirillales</taxon>
        <taxon>Balneatrichaceae</taxon>
        <taxon>Balneatrix</taxon>
    </lineage>
</organism>
<accession>A0ABV5ZB49</accession>
<comment type="subcellular location">
    <subcellularLocation>
        <location evidence="6">Cell inner membrane</location>
        <topology evidence="6">Single-pass membrane protein</topology>
    </subcellularLocation>
</comment>
<dbReference type="HAMAP" id="MF_01915">
    <property type="entry name" value="LPS_assembly_LptC"/>
    <property type="match status" value="1"/>
</dbReference>
<dbReference type="NCBIfam" id="TIGR04409">
    <property type="entry name" value="LptC_YrbK"/>
    <property type="match status" value="1"/>
</dbReference>
<keyword evidence="8" id="KW-1185">Reference proteome</keyword>
<name>A0ABV5ZB49_9GAMM</name>
<dbReference type="EMBL" id="JBHLZN010000001">
    <property type="protein sequence ID" value="MFB9885754.1"/>
    <property type="molecule type" value="Genomic_DNA"/>
</dbReference>
<comment type="caution">
    <text evidence="7">The sequence shown here is derived from an EMBL/GenBank/DDBJ whole genome shotgun (WGS) entry which is preliminary data.</text>
</comment>
<keyword evidence="1 6" id="KW-1003">Cell membrane</keyword>
<dbReference type="RefSeq" id="WP_027313821.1">
    <property type="nucleotide sequence ID" value="NZ_JBHLZN010000001.1"/>
</dbReference>
<keyword evidence="2 6" id="KW-0997">Cell inner membrane</keyword>
<proteinExistence type="inferred from homology"/>
<protein>
    <recommendedName>
        <fullName evidence="6">Lipopolysaccharide export system protein LptC</fullName>
    </recommendedName>
</protein>
<keyword evidence="3 6" id="KW-0812">Transmembrane</keyword>
<keyword evidence="4 6" id="KW-1133">Transmembrane helix</keyword>
<reference evidence="7 8" key="1">
    <citation type="submission" date="2024-09" db="EMBL/GenBank/DDBJ databases">
        <authorList>
            <person name="Sun Q."/>
            <person name="Mori K."/>
        </authorList>
    </citation>
    <scope>NUCLEOTIDE SEQUENCE [LARGE SCALE GENOMIC DNA]</scope>
    <source>
        <strain evidence="7 8">ATCC 51285</strain>
    </source>
</reference>
<evidence type="ECO:0000313" key="7">
    <source>
        <dbReference type="EMBL" id="MFB9885754.1"/>
    </source>
</evidence>
<evidence type="ECO:0000256" key="3">
    <source>
        <dbReference type="ARBA" id="ARBA00022692"/>
    </source>
</evidence>
<evidence type="ECO:0000256" key="2">
    <source>
        <dbReference type="ARBA" id="ARBA00022519"/>
    </source>
</evidence>
<evidence type="ECO:0000313" key="8">
    <source>
        <dbReference type="Proteomes" id="UP001589628"/>
    </source>
</evidence>
<comment type="function">
    <text evidence="6">Involved in the assembly of lipopolysaccharide (LPS). Required for the translocation of LPS from the inner membrane to the outer membrane. Facilitates the transfer of LPS from the inner membrane to the periplasmic protein LptA. Could be a docking site for LptA.</text>
</comment>
<gene>
    <name evidence="6 7" type="primary">lptC</name>
    <name evidence="7" type="ORF">ACFFLH_04945</name>
</gene>
<dbReference type="InterPro" id="IPR052363">
    <property type="entry name" value="LPS_export_LptC"/>
</dbReference>